<sequence>MKEITKKFKNNIHYDLSKIGDIKKLLFFDIETTGLSPKNSNLYLIGCINVDNDNIIFKQWFCESLSDETDVLQAFFEYAIEFDTIINFNGDGFDLPYIRECAKQYYIFNPLTDYKSLDIYKEIRYLKKPLGLERMNQKSLEEFLGLYREDKYDGGTLIKFYYDYTNSRDEKILHLLLLHNEKDLLGMLKVVEMLSFVDFFNSDFILSDIKKNTDYLTLCYTCSEYLDYNLSIENDVFLDASGNKLTLTIPILKSELKFFFKNYKDYYYLTIEDYAVHKSIGEFVDKSVKKKATRQTAYIKQVAEYIPCFNTESVSEIFKKEYKSKEKYINLAKLNFSDNVFFKEYAIEMLKQFKLLKQ</sequence>
<name>E6LPU2_9FIRM</name>
<feature type="domain" description="YprB ribonuclease H-like" evidence="1">
    <location>
        <begin position="26"/>
        <end position="194"/>
    </location>
</feature>
<evidence type="ECO:0000259" key="1">
    <source>
        <dbReference type="Pfam" id="PF13482"/>
    </source>
</evidence>
<comment type="caution">
    <text evidence="2">The sequence shown here is derived from an EMBL/GenBank/DDBJ whole genome shotgun (WGS) entry which is preliminary data.</text>
</comment>
<dbReference type="GO" id="GO:0003676">
    <property type="term" value="F:nucleic acid binding"/>
    <property type="evidence" value="ECO:0007669"/>
    <property type="project" value="InterPro"/>
</dbReference>
<dbReference type="HOGENOM" id="CLU_047529_0_0_9"/>
<gene>
    <name evidence="2" type="ORF">HMPREF0381_1977</name>
</gene>
<evidence type="ECO:0000313" key="2">
    <source>
        <dbReference type="EMBL" id="EFU76190.1"/>
    </source>
</evidence>
<dbReference type="PANTHER" id="PTHR38462:SF1">
    <property type="entry name" value="YPRB RIBONUCLEASE H-LIKE DOMAIN-CONTAINING PROTEIN"/>
    <property type="match status" value="1"/>
</dbReference>
<dbReference type="PANTHER" id="PTHR38462">
    <property type="entry name" value="EXONUCLEASE-LIKE PROTEIN"/>
    <property type="match status" value="1"/>
</dbReference>
<dbReference type="Gene3D" id="3.30.420.10">
    <property type="entry name" value="Ribonuclease H-like superfamily/Ribonuclease H"/>
    <property type="match status" value="1"/>
</dbReference>
<dbReference type="AlphaFoldDB" id="E6LPU2"/>
<dbReference type="SUPFAM" id="SSF53098">
    <property type="entry name" value="Ribonuclease H-like"/>
    <property type="match status" value="1"/>
</dbReference>
<organism evidence="2 3">
    <name type="scientific">Lachnoanaerobaculum saburreum DSM 3986</name>
    <dbReference type="NCBI Taxonomy" id="887325"/>
    <lineage>
        <taxon>Bacteria</taxon>
        <taxon>Bacillati</taxon>
        <taxon>Bacillota</taxon>
        <taxon>Clostridia</taxon>
        <taxon>Lachnospirales</taxon>
        <taxon>Lachnospiraceae</taxon>
        <taxon>Lachnoanaerobaculum</taxon>
    </lineage>
</organism>
<dbReference type="InterPro" id="IPR012337">
    <property type="entry name" value="RNaseH-like_sf"/>
</dbReference>
<proteinExistence type="predicted"/>
<dbReference type="EMBL" id="AEPW01000078">
    <property type="protein sequence ID" value="EFU76190.1"/>
    <property type="molecule type" value="Genomic_DNA"/>
</dbReference>
<evidence type="ECO:0000313" key="3">
    <source>
        <dbReference type="Proteomes" id="UP000003434"/>
    </source>
</evidence>
<dbReference type="eggNOG" id="COG3359">
    <property type="taxonomic scope" value="Bacteria"/>
</dbReference>
<dbReference type="Pfam" id="PF13482">
    <property type="entry name" value="RNase_H_2"/>
    <property type="match status" value="1"/>
</dbReference>
<dbReference type="InterPro" id="IPR038720">
    <property type="entry name" value="YprB_RNase_H-like_dom"/>
</dbReference>
<dbReference type="RefSeq" id="WP_008751741.1">
    <property type="nucleotide sequence ID" value="NZ_GL622296.1"/>
</dbReference>
<dbReference type="InterPro" id="IPR036397">
    <property type="entry name" value="RNaseH_sf"/>
</dbReference>
<accession>E6LPU2</accession>
<dbReference type="Proteomes" id="UP000003434">
    <property type="component" value="Unassembled WGS sequence"/>
</dbReference>
<reference evidence="2 3" key="1">
    <citation type="submission" date="2010-12" db="EMBL/GenBank/DDBJ databases">
        <authorList>
            <person name="Muzny D."/>
            <person name="Qin X."/>
            <person name="Deng J."/>
            <person name="Jiang H."/>
            <person name="Liu Y."/>
            <person name="Qu J."/>
            <person name="Song X.-Z."/>
            <person name="Zhang L."/>
            <person name="Thornton R."/>
            <person name="Coyle M."/>
            <person name="Francisco L."/>
            <person name="Jackson L."/>
            <person name="Javaid M."/>
            <person name="Korchina V."/>
            <person name="Kovar C."/>
            <person name="Mata R."/>
            <person name="Mathew T."/>
            <person name="Ngo R."/>
            <person name="Nguyen L."/>
            <person name="Nguyen N."/>
            <person name="Okwuonu G."/>
            <person name="Ongeri F."/>
            <person name="Pham C."/>
            <person name="Simmons D."/>
            <person name="Wilczek-Boney K."/>
            <person name="Hale W."/>
            <person name="Jakkamsetti A."/>
            <person name="Pham P."/>
            <person name="Ruth R."/>
            <person name="San Lucas F."/>
            <person name="Warren J."/>
            <person name="Zhang J."/>
            <person name="Zhao Z."/>
            <person name="Zhou C."/>
            <person name="Zhu D."/>
            <person name="Lee S."/>
            <person name="Bess C."/>
            <person name="Blankenburg K."/>
            <person name="Forbes L."/>
            <person name="Fu Q."/>
            <person name="Gubbala S."/>
            <person name="Hirani K."/>
            <person name="Jayaseelan J.C."/>
            <person name="Lara F."/>
            <person name="Munidasa M."/>
            <person name="Palculict T."/>
            <person name="Patil S."/>
            <person name="Pu L.-L."/>
            <person name="Saada N."/>
            <person name="Tang L."/>
            <person name="Weissenberger G."/>
            <person name="Zhu Y."/>
            <person name="Hemphill L."/>
            <person name="Shang Y."/>
            <person name="Youmans B."/>
            <person name="Ayvaz T."/>
            <person name="Ross M."/>
            <person name="Santibanez J."/>
            <person name="Aqrawi P."/>
            <person name="Gross S."/>
            <person name="Joshi V."/>
            <person name="Fowler G."/>
            <person name="Nazareth L."/>
            <person name="Reid J."/>
            <person name="Worley K."/>
            <person name="Petrosino J."/>
            <person name="Highlander S."/>
            <person name="Gibbs R."/>
        </authorList>
    </citation>
    <scope>NUCLEOTIDE SEQUENCE [LARGE SCALE GENOMIC DNA]</scope>
    <source>
        <strain evidence="2 3">DSM 3986</strain>
    </source>
</reference>
<protein>
    <recommendedName>
        <fullName evidence="1">YprB ribonuclease H-like domain-containing protein</fullName>
    </recommendedName>
</protein>